<feature type="signal peptide" evidence="1">
    <location>
        <begin position="1"/>
        <end position="20"/>
    </location>
</feature>
<proteinExistence type="predicted"/>
<dbReference type="AlphaFoldDB" id="A0AAD3D6Q3"/>
<gene>
    <name evidence="2" type="ORF">CTEN210_15332</name>
</gene>
<evidence type="ECO:0000313" key="3">
    <source>
        <dbReference type="Proteomes" id="UP001054902"/>
    </source>
</evidence>
<comment type="caution">
    <text evidence="2">The sequence shown here is derived from an EMBL/GenBank/DDBJ whole genome shotgun (WGS) entry which is preliminary data.</text>
</comment>
<organism evidence="2 3">
    <name type="scientific">Chaetoceros tenuissimus</name>
    <dbReference type="NCBI Taxonomy" id="426638"/>
    <lineage>
        <taxon>Eukaryota</taxon>
        <taxon>Sar</taxon>
        <taxon>Stramenopiles</taxon>
        <taxon>Ochrophyta</taxon>
        <taxon>Bacillariophyta</taxon>
        <taxon>Coscinodiscophyceae</taxon>
        <taxon>Chaetocerotophycidae</taxon>
        <taxon>Chaetocerotales</taxon>
        <taxon>Chaetocerotaceae</taxon>
        <taxon>Chaetoceros</taxon>
    </lineage>
</organism>
<dbReference type="Proteomes" id="UP001054902">
    <property type="component" value="Unassembled WGS sequence"/>
</dbReference>
<keyword evidence="1" id="KW-0732">Signal</keyword>
<evidence type="ECO:0000256" key="1">
    <source>
        <dbReference type="SAM" id="SignalP"/>
    </source>
</evidence>
<protein>
    <submittedName>
        <fullName evidence="2">Uncharacterized protein</fullName>
    </submittedName>
</protein>
<accession>A0AAD3D6Q3</accession>
<feature type="chain" id="PRO_5042035808" evidence="1">
    <location>
        <begin position="21"/>
        <end position="394"/>
    </location>
</feature>
<sequence length="394" mass="45353">MGIVSKVCFFTLFILVEVQAFSAEALPRKRLGKKSFIQKQERGEIQNIATPQELYDLAQKYSDRKPGSASYRRAWKHWCVEAISAIRYDLSQNLPYPADKSKFEHLFYNLGVAADNGVMPSFEDRSARSGYALEFFNRSRDLADLFFDLYNPMYNFSDTWTEAIVDSPMLKYNDRREKSFKVISLGGGPAYDFVAVALASAFSANGRTIGHHIEGKIFDYETGWSDLVEAMGHSSRRALNQPKMNCEWGGKCDITRSLTDANNENLNVEIYDCQVIICQYCIAENAQLLRESNFIFFKELFQKAAPNTCFILSETTPRLWSEFYELIKTNIPEIQVDFYKSGRQMLLVKKHVDYETSLSKEDGLKLIEFERIAKDHEKKIKLGWERQSMKVKGV</sequence>
<dbReference type="EMBL" id="BLLK01000062">
    <property type="protein sequence ID" value="GFH58856.1"/>
    <property type="molecule type" value="Genomic_DNA"/>
</dbReference>
<name>A0AAD3D6Q3_9STRA</name>
<evidence type="ECO:0000313" key="2">
    <source>
        <dbReference type="EMBL" id="GFH58856.1"/>
    </source>
</evidence>
<reference evidence="2 3" key="1">
    <citation type="journal article" date="2021" name="Sci. Rep.">
        <title>The genome of the diatom Chaetoceros tenuissimus carries an ancient integrated fragment of an extant virus.</title>
        <authorList>
            <person name="Hongo Y."/>
            <person name="Kimura K."/>
            <person name="Takaki Y."/>
            <person name="Yoshida Y."/>
            <person name="Baba S."/>
            <person name="Kobayashi G."/>
            <person name="Nagasaki K."/>
            <person name="Hano T."/>
            <person name="Tomaru Y."/>
        </authorList>
    </citation>
    <scope>NUCLEOTIDE SEQUENCE [LARGE SCALE GENOMIC DNA]</scope>
    <source>
        <strain evidence="2 3">NIES-3715</strain>
    </source>
</reference>
<keyword evidence="3" id="KW-1185">Reference proteome</keyword>